<dbReference type="EMBL" id="CM056742">
    <property type="protein sequence ID" value="KAJ8677574.1"/>
    <property type="molecule type" value="Genomic_DNA"/>
</dbReference>
<sequence>MNASGPKSTSVALLKLLTHPEKEVSDVLPINDDILFVSWRCRKEAVIPAPHTNVVIAAYTTAQARLVLYNYLERLGDRILYADTDSCLFLCRGDDGEYEPPLGSLLGDMTDELQGYGQGAYISKFLSIAPKSYAYRVVVPSREIAGEPNVFECCKVKGITLNSENSLKINLSCIEKLLEYAFHPGGINDGRGTGGNRSDHNTDQNDDDGYACNGGQNADCINLNFRAIRRIVLHEVVTRNESKTCSVVLKKRRYLSKSKSVPFGYSIRYE</sequence>
<keyword evidence="2" id="KW-1185">Reference proteome</keyword>
<name>A0ACC2P1X7_9HYME</name>
<reference evidence="1" key="1">
    <citation type="submission" date="2023-04" db="EMBL/GenBank/DDBJ databases">
        <title>A chromosome-level genome assembly of the parasitoid wasp Eretmocerus hayati.</title>
        <authorList>
            <person name="Zhong Y."/>
            <person name="Liu S."/>
            <person name="Liu Y."/>
        </authorList>
    </citation>
    <scope>NUCLEOTIDE SEQUENCE</scope>
    <source>
        <strain evidence="1">ZJU_SS_LIU_2023</strain>
    </source>
</reference>
<evidence type="ECO:0000313" key="2">
    <source>
        <dbReference type="Proteomes" id="UP001239111"/>
    </source>
</evidence>
<proteinExistence type="predicted"/>
<gene>
    <name evidence="1" type="ORF">QAD02_013361</name>
</gene>
<accession>A0ACC2P1X7</accession>
<dbReference type="Proteomes" id="UP001239111">
    <property type="component" value="Chromosome 2"/>
</dbReference>
<evidence type="ECO:0000313" key="1">
    <source>
        <dbReference type="EMBL" id="KAJ8677574.1"/>
    </source>
</evidence>
<comment type="caution">
    <text evidence="1">The sequence shown here is derived from an EMBL/GenBank/DDBJ whole genome shotgun (WGS) entry which is preliminary data.</text>
</comment>
<protein>
    <submittedName>
        <fullName evidence="1">Uncharacterized protein</fullName>
    </submittedName>
</protein>
<organism evidence="1 2">
    <name type="scientific">Eretmocerus hayati</name>
    <dbReference type="NCBI Taxonomy" id="131215"/>
    <lineage>
        <taxon>Eukaryota</taxon>
        <taxon>Metazoa</taxon>
        <taxon>Ecdysozoa</taxon>
        <taxon>Arthropoda</taxon>
        <taxon>Hexapoda</taxon>
        <taxon>Insecta</taxon>
        <taxon>Pterygota</taxon>
        <taxon>Neoptera</taxon>
        <taxon>Endopterygota</taxon>
        <taxon>Hymenoptera</taxon>
        <taxon>Apocrita</taxon>
        <taxon>Proctotrupomorpha</taxon>
        <taxon>Chalcidoidea</taxon>
        <taxon>Aphelinidae</taxon>
        <taxon>Aphelininae</taxon>
        <taxon>Eretmocerus</taxon>
    </lineage>
</organism>